<dbReference type="Pfam" id="PF04087">
    <property type="entry name" value="DUF389"/>
    <property type="match status" value="1"/>
</dbReference>
<dbReference type="NCBIfam" id="TIGR00341">
    <property type="entry name" value="TIGR00341 family protein"/>
    <property type="match status" value="1"/>
</dbReference>
<dbReference type="PANTHER" id="PTHR20992">
    <property type="entry name" value="AT15442P-RELATED"/>
    <property type="match status" value="1"/>
</dbReference>
<comment type="caution">
    <text evidence="2">The sequence shown here is derived from an EMBL/GenBank/DDBJ whole genome shotgun (WGS) entry which is preliminary data.</text>
</comment>
<keyword evidence="1" id="KW-1133">Transmembrane helix</keyword>
<dbReference type="EMBL" id="JBHSKX010000001">
    <property type="protein sequence ID" value="MFC5366035.1"/>
    <property type="molecule type" value="Genomic_DNA"/>
</dbReference>
<gene>
    <name evidence="2" type="ORF">ACFPJ5_03730</name>
</gene>
<name>A0ABD5R7R5_9EURY</name>
<dbReference type="InterPro" id="IPR005240">
    <property type="entry name" value="DUF389"/>
</dbReference>
<proteinExistence type="predicted"/>
<evidence type="ECO:0000256" key="1">
    <source>
        <dbReference type="SAM" id="Phobius"/>
    </source>
</evidence>
<keyword evidence="3" id="KW-1185">Reference proteome</keyword>
<sequence>MARTDMRLVEVMLLADEARTELLDVLDAEQLDYSIVDMTDDPTRSAMISFPVAAHAVESIQDQIADLDCRDEMYTVVYDPETIVSDRLDDDVEEDPQVGALAPGRISRRELHSKAADLLPDFVIYTILTAISAVVATAGVLLNSLSVLIGSMVIAPLLGPALSTAVATVIDDQRLFGRSVLFQLKGSVVALVSSVVFAYTAKSATYVSRNADIDVLLQLSTHTSPAFLLVAVAVCGGIAGAISLSTSGSTELVGVMVAAAIMPPIGIVGVGIAWGRPRVVLGSTAVVLINLMSINLAAIVSLWYLGYKPDSWQELKQTRSKLLRRSAVLLGLVLTLTVFLTRLSHGDLNGVIPAYVAW</sequence>
<feature type="transmembrane region" description="Helical" evidence="1">
    <location>
        <begin position="252"/>
        <end position="274"/>
    </location>
</feature>
<feature type="transmembrane region" description="Helical" evidence="1">
    <location>
        <begin position="280"/>
        <end position="305"/>
    </location>
</feature>
<dbReference type="PANTHER" id="PTHR20992:SF9">
    <property type="entry name" value="AT15442P-RELATED"/>
    <property type="match status" value="1"/>
</dbReference>
<feature type="transmembrane region" description="Helical" evidence="1">
    <location>
        <begin position="226"/>
        <end position="245"/>
    </location>
</feature>
<feature type="transmembrane region" description="Helical" evidence="1">
    <location>
        <begin position="148"/>
        <end position="170"/>
    </location>
</feature>
<feature type="transmembrane region" description="Helical" evidence="1">
    <location>
        <begin position="326"/>
        <end position="343"/>
    </location>
</feature>
<reference evidence="2 3" key="1">
    <citation type="journal article" date="2019" name="Int. J. Syst. Evol. Microbiol.">
        <title>The Global Catalogue of Microorganisms (GCM) 10K type strain sequencing project: providing services to taxonomists for standard genome sequencing and annotation.</title>
        <authorList>
            <consortium name="The Broad Institute Genomics Platform"/>
            <consortium name="The Broad Institute Genome Sequencing Center for Infectious Disease"/>
            <person name="Wu L."/>
            <person name="Ma J."/>
        </authorList>
    </citation>
    <scope>NUCLEOTIDE SEQUENCE [LARGE SCALE GENOMIC DNA]</scope>
    <source>
        <strain evidence="2 3">CGMCC 1.12237</strain>
    </source>
</reference>
<dbReference type="AlphaFoldDB" id="A0ABD5R7R5"/>
<feature type="transmembrane region" description="Helical" evidence="1">
    <location>
        <begin position="182"/>
        <end position="201"/>
    </location>
</feature>
<evidence type="ECO:0000313" key="2">
    <source>
        <dbReference type="EMBL" id="MFC5366035.1"/>
    </source>
</evidence>
<protein>
    <submittedName>
        <fullName evidence="2">TIGR00341 family protein</fullName>
    </submittedName>
</protein>
<evidence type="ECO:0000313" key="3">
    <source>
        <dbReference type="Proteomes" id="UP001596201"/>
    </source>
</evidence>
<accession>A0ABD5R7R5</accession>
<dbReference type="RefSeq" id="WP_227228600.1">
    <property type="nucleotide sequence ID" value="NZ_JAJCVJ010000001.1"/>
</dbReference>
<dbReference type="Proteomes" id="UP001596201">
    <property type="component" value="Unassembled WGS sequence"/>
</dbReference>
<feature type="transmembrane region" description="Helical" evidence="1">
    <location>
        <begin position="122"/>
        <end position="142"/>
    </location>
</feature>
<keyword evidence="1" id="KW-0472">Membrane</keyword>
<keyword evidence="1" id="KW-0812">Transmembrane</keyword>
<organism evidence="2 3">
    <name type="scientific">Salinirubrum litoreum</name>
    <dbReference type="NCBI Taxonomy" id="1126234"/>
    <lineage>
        <taxon>Archaea</taxon>
        <taxon>Methanobacteriati</taxon>
        <taxon>Methanobacteriota</taxon>
        <taxon>Stenosarchaea group</taxon>
        <taxon>Halobacteria</taxon>
        <taxon>Halobacteriales</taxon>
        <taxon>Haloferacaceae</taxon>
        <taxon>Salinirubrum</taxon>
    </lineage>
</organism>